<evidence type="ECO:0000259" key="4">
    <source>
        <dbReference type="PROSITE" id="PS51180"/>
    </source>
</evidence>
<dbReference type="Pfam" id="PF13949">
    <property type="entry name" value="ALIX_LYPXL_bnd"/>
    <property type="match status" value="1"/>
</dbReference>
<dbReference type="Proteomes" id="UP000027361">
    <property type="component" value="Unassembled WGS sequence"/>
</dbReference>
<dbReference type="HOGENOM" id="CLU_007181_2_1_1"/>
<evidence type="ECO:0000256" key="2">
    <source>
        <dbReference type="SAM" id="Coils"/>
    </source>
</evidence>
<evidence type="ECO:0000313" key="6">
    <source>
        <dbReference type="Proteomes" id="UP000027361"/>
    </source>
</evidence>
<dbReference type="Pfam" id="PF03097">
    <property type="entry name" value="BRO1"/>
    <property type="match status" value="1"/>
</dbReference>
<dbReference type="Gene3D" id="1.25.40.280">
    <property type="entry name" value="alix/aip1 like domains"/>
    <property type="match status" value="1"/>
</dbReference>
<dbReference type="InterPro" id="IPR025304">
    <property type="entry name" value="ALIX_V_dom"/>
</dbReference>
<dbReference type="PROSITE" id="PS51180">
    <property type="entry name" value="BRO1"/>
    <property type="match status" value="1"/>
</dbReference>
<dbReference type="EMBL" id="JMSN01000002">
    <property type="protein sequence ID" value="KDN53419.1"/>
    <property type="molecule type" value="Genomic_DNA"/>
</dbReference>
<dbReference type="PANTHER" id="PTHR23030">
    <property type="entry name" value="PCD6 INTERACTING PROTEIN-RELATED"/>
    <property type="match status" value="1"/>
</dbReference>
<dbReference type="RefSeq" id="XP_013246258.1">
    <property type="nucleotide sequence ID" value="XM_013390804.1"/>
</dbReference>
<dbReference type="InterPro" id="IPR004328">
    <property type="entry name" value="BRO1_dom"/>
</dbReference>
<keyword evidence="2" id="KW-0175">Coiled coil</keyword>
<protein>
    <submittedName>
        <fullName evidence="5">BRO1-domain-containing protein</fullName>
    </submittedName>
</protein>
<gene>
    <name evidence="5" type="ORF">K437DRAFT_242060</name>
</gene>
<dbReference type="GeneID" id="25263087"/>
<accession>A0A066WR00</accession>
<dbReference type="CDD" id="cd09241">
    <property type="entry name" value="BRO1_ScRim20-like"/>
    <property type="match status" value="1"/>
</dbReference>
<dbReference type="InParanoid" id="A0A066WR00"/>
<comment type="similarity">
    <text evidence="1">Belongs to the palA/RIM20 family.</text>
</comment>
<evidence type="ECO:0000313" key="5">
    <source>
        <dbReference type="EMBL" id="KDN53419.1"/>
    </source>
</evidence>
<sequence>MTANILALPLKYSHPVSSHLVEAIKNHIAEHYTDTHPDAFAEDIATFVRFRDECYKLETHRSCLDLALRYHSQLRFFQTKFPTNINIAFSWTLSFSPSMPLWTSFPAAFNDDDGTPPSSSSASNTIVSHPDLNFECANLLFSLAALNSSLGASESRSDKDSIKRCIGYFQTAAGLLCHIRTKICPQIEHLVPPCPDLTPAMLEALEQLMLAQAQECFWQQSVMDGLKNATIAKLSMQVSALYEAALAVTERSGPSMSMKTDEQARCDLPRDWVSHLTVKRLHFRAAAQYRKSRDDMESNRYGDELGRLQAAEVDVKKALDASKRNVSDTIVSDLRSLHGTIVANLSRATKDNDLIYLQPVTTVANLSKIAPALMVKSVLPKEVEDPFTFLRISPSPAYGVPLFQALVPYGVHVAISIYEDRKETLIREELTSRQIDLDAVASSSLQSLGLPGALQAQDQNLPIPPSLLRKGEEIRLDGGVSKLQRLINDVSKIANADVGILEDSVAILDQEAVEDEKVRRSVAGRPWTRPASEEAAQQYRSHITQFQYTLEQAQKSDGIVKEKLADWADTIDVLSSGEAALDAFIPKASSSASSSAQNPVAQSLRAALEELDDLRDSRAAAVAEAKALGRSDDIRSLAMKEAAKLTATSSSGVTSLVVQTSHFESLFHQEIRKYDKYLKEINHSAAAQEKKLEEITQLNNDFNTSRSVDTSTKRREKALQNLDLAHAKYKELSSNLVEGLNFYNSLAKLLNDFRQSLKEWHHARQFDVAQLTVSFAGTSLSSRAGANNRGAQPASASGEGSATRTRSSQRKGQDQKTGAGAQQQASSAQEQQQPQWGKWKGSSIQFDD</sequence>
<dbReference type="InterPro" id="IPR038499">
    <property type="entry name" value="BRO1_sf"/>
</dbReference>
<feature type="compositionally biased region" description="Polar residues" evidence="3">
    <location>
        <begin position="794"/>
        <end position="806"/>
    </location>
</feature>
<evidence type="ECO:0000256" key="3">
    <source>
        <dbReference type="SAM" id="MobiDB-lite"/>
    </source>
</evidence>
<dbReference type="Gene3D" id="1.20.140.50">
    <property type="entry name" value="alix/aip1 like domains"/>
    <property type="match status" value="1"/>
</dbReference>
<dbReference type="OrthoDB" id="64867at2759"/>
<feature type="compositionally biased region" description="Low complexity" evidence="3">
    <location>
        <begin position="815"/>
        <end position="837"/>
    </location>
</feature>
<feature type="region of interest" description="Disordered" evidence="3">
    <location>
        <begin position="782"/>
        <end position="848"/>
    </location>
</feature>
<dbReference type="Gene3D" id="1.20.120.560">
    <property type="entry name" value="alix/aip1 in complex with the ypdl late domain"/>
    <property type="match status" value="1"/>
</dbReference>
<feature type="coiled-coil region" evidence="2">
    <location>
        <begin position="678"/>
        <end position="735"/>
    </location>
</feature>
<dbReference type="OMA" id="VSHAEEM"/>
<name>A0A066WR00_TILAU</name>
<comment type="caution">
    <text evidence="5">The sequence shown here is derived from an EMBL/GenBank/DDBJ whole genome shotgun (WGS) entry which is preliminary data.</text>
</comment>
<evidence type="ECO:0000256" key="1">
    <source>
        <dbReference type="ARBA" id="ARBA00038154"/>
    </source>
</evidence>
<keyword evidence="6" id="KW-1185">Reference proteome</keyword>
<reference evidence="5 6" key="1">
    <citation type="submission" date="2014-05" db="EMBL/GenBank/DDBJ databases">
        <title>Draft genome sequence of a rare smut relative, Tilletiaria anomala UBC 951.</title>
        <authorList>
            <consortium name="DOE Joint Genome Institute"/>
            <person name="Toome M."/>
            <person name="Kuo A."/>
            <person name="Henrissat B."/>
            <person name="Lipzen A."/>
            <person name="Tritt A."/>
            <person name="Yoshinaga Y."/>
            <person name="Zane M."/>
            <person name="Barry K."/>
            <person name="Grigoriev I.V."/>
            <person name="Spatafora J.W."/>
            <person name="Aimea M.C."/>
        </authorList>
    </citation>
    <scope>NUCLEOTIDE SEQUENCE [LARGE SCALE GENOMIC DNA]</scope>
    <source>
        <strain evidence="5 6">UBC 951</strain>
    </source>
</reference>
<feature type="domain" description="BRO1" evidence="4">
    <location>
        <begin position="4"/>
        <end position="447"/>
    </location>
</feature>
<organism evidence="5 6">
    <name type="scientific">Tilletiaria anomala (strain ATCC 24038 / CBS 436.72 / UBC 951)</name>
    <dbReference type="NCBI Taxonomy" id="1037660"/>
    <lineage>
        <taxon>Eukaryota</taxon>
        <taxon>Fungi</taxon>
        <taxon>Dikarya</taxon>
        <taxon>Basidiomycota</taxon>
        <taxon>Ustilaginomycotina</taxon>
        <taxon>Exobasidiomycetes</taxon>
        <taxon>Georgefischeriales</taxon>
        <taxon>Tilletiariaceae</taxon>
        <taxon>Tilletiaria</taxon>
    </lineage>
</organism>
<proteinExistence type="inferred from homology"/>
<dbReference type="AlphaFoldDB" id="A0A066WR00"/>
<dbReference type="GO" id="GO:0005768">
    <property type="term" value="C:endosome"/>
    <property type="evidence" value="ECO:0007669"/>
    <property type="project" value="TreeGrafter"/>
</dbReference>
<dbReference type="SMART" id="SM01041">
    <property type="entry name" value="BRO1"/>
    <property type="match status" value="1"/>
</dbReference>
<dbReference type="STRING" id="1037660.A0A066WR00"/>
<dbReference type="PANTHER" id="PTHR23030:SF39">
    <property type="entry name" value="PROGRAMMED CELL DEATH 6-INTERACTING PROTEIN"/>
    <property type="match status" value="1"/>
</dbReference>